<dbReference type="InterPro" id="IPR036005">
    <property type="entry name" value="Creatinase/aminopeptidase-like"/>
</dbReference>
<keyword evidence="1" id="KW-0158">Chromosome</keyword>
<comment type="caution">
    <text evidence="4">The sequence shown here is derived from an EMBL/GenBank/DDBJ whole genome shotgun (WGS) entry which is preliminary data.</text>
</comment>
<organism evidence="4 5">
    <name type="scientific">Steinernema carpocapsae</name>
    <name type="common">Entomopathogenic nematode</name>
    <dbReference type="NCBI Taxonomy" id="34508"/>
    <lineage>
        <taxon>Eukaryota</taxon>
        <taxon>Metazoa</taxon>
        <taxon>Ecdysozoa</taxon>
        <taxon>Nematoda</taxon>
        <taxon>Chromadorea</taxon>
        <taxon>Rhabditida</taxon>
        <taxon>Tylenchina</taxon>
        <taxon>Panagrolaimomorpha</taxon>
        <taxon>Strongyloidoidea</taxon>
        <taxon>Steinernematidae</taxon>
        <taxon>Steinernema</taxon>
    </lineage>
</organism>
<evidence type="ECO:0000313" key="5">
    <source>
        <dbReference type="Proteomes" id="UP000298663"/>
    </source>
</evidence>
<dbReference type="GO" id="GO:0006368">
    <property type="term" value="P:transcription elongation by RNA polymerase II"/>
    <property type="evidence" value="ECO:0007669"/>
    <property type="project" value="TreeGrafter"/>
</dbReference>
<dbReference type="OrthoDB" id="10251642at2759"/>
<dbReference type="FunFam" id="3.90.230.10:FF:000005">
    <property type="entry name" value="FACT complex subunit spt16"/>
    <property type="match status" value="1"/>
</dbReference>
<name>A0A4V6A1I0_STECR</name>
<dbReference type="Gene3D" id="3.90.230.10">
    <property type="entry name" value="Creatinase/methionine aminopeptidase superfamily"/>
    <property type="match status" value="1"/>
</dbReference>
<comment type="subcellular location">
    <subcellularLocation>
        <location evidence="1">Nucleus</location>
    </subcellularLocation>
    <subcellularLocation>
        <location evidence="1">Chromosome</location>
    </subcellularLocation>
</comment>
<protein>
    <recommendedName>
        <fullName evidence="1">FACT complex subunit</fullName>
    </recommendedName>
</protein>
<dbReference type="PANTHER" id="PTHR13980:SF15">
    <property type="entry name" value="FACT COMPLEX SUBUNIT SPT16"/>
    <property type="match status" value="1"/>
</dbReference>
<keyword evidence="1" id="KW-0227">DNA damage</keyword>
<evidence type="ECO:0000259" key="3">
    <source>
        <dbReference type="SMART" id="SM01285"/>
    </source>
</evidence>
<dbReference type="SUPFAM" id="SSF55920">
    <property type="entry name" value="Creatinase/aminopeptidase"/>
    <property type="match status" value="1"/>
</dbReference>
<dbReference type="Pfam" id="PF14826">
    <property type="entry name" value="FACT-Spt16_Nlob"/>
    <property type="match status" value="1"/>
</dbReference>
<dbReference type="PANTHER" id="PTHR13980">
    <property type="entry name" value="CDC68 RELATED"/>
    <property type="match status" value="1"/>
</dbReference>
<sequence length="454" mass="50786">MSKPLINKELFVARATKLYQEWNDGYADVDALYVLSNENYSKTNTFQHHLFSFELLDVLSVFSKKGIYFLGSNKKAHFFDPVASEEANGVIPPVKILLRNKDDKDKANFEAIINFLKDSDVKKVGHFAKDKAESEFGKEWEKALNASGIADDMADLTPLMGAVHAVKDERAIESCKMSAKASATAWNNFRRELVAIIDQEKKIKHSRLAENLEATIKKMTPSNANDTVDSCYTPIIQSGGNYTLKVSAESDDKLLHYGTIVTCLGARLNNYCSNVARTILFNPSKELEDNYEVLLATHAALVEALKPGVRICDAYEETMKFISKKKPDLLDKIVKTNFGFATGFEFRESSLLINSKCQAVIKPDMIFVIYLGLQNLANPTAKDDHGKTAALLLSDTVRVKAEGPNEVLTESAKSRLKSNVVRLKEDEPQPSGSRDDNKKHNLRSVYRRTRWATA</sequence>
<dbReference type="GO" id="GO:0031491">
    <property type="term" value="F:nucleosome binding"/>
    <property type="evidence" value="ECO:0007669"/>
    <property type="project" value="TreeGrafter"/>
</dbReference>
<keyword evidence="1" id="KW-0539">Nucleus</keyword>
<reference evidence="4 5" key="2">
    <citation type="journal article" date="2019" name="G3 (Bethesda)">
        <title>Hybrid Assembly of the Genome of the Entomopathogenic Nematode Steinernema carpocapsae Identifies the X-Chromosome.</title>
        <authorList>
            <person name="Serra L."/>
            <person name="Macchietto M."/>
            <person name="Macias-Munoz A."/>
            <person name="McGill C.J."/>
            <person name="Rodriguez I.M."/>
            <person name="Rodriguez B."/>
            <person name="Murad R."/>
            <person name="Mortazavi A."/>
        </authorList>
    </citation>
    <scope>NUCLEOTIDE SEQUENCE [LARGE SCALE GENOMIC DNA]</scope>
    <source>
        <strain evidence="4 5">ALL</strain>
    </source>
</reference>
<proteinExistence type="inferred from homology"/>
<keyword evidence="1" id="KW-0805">Transcription regulation</keyword>
<dbReference type="InterPro" id="IPR040258">
    <property type="entry name" value="Spt16"/>
</dbReference>
<feature type="compositionally biased region" description="Basic and acidic residues" evidence="2">
    <location>
        <begin position="422"/>
        <end position="439"/>
    </location>
</feature>
<evidence type="ECO:0000256" key="1">
    <source>
        <dbReference type="RuleBase" id="RU367052"/>
    </source>
</evidence>
<dbReference type="InterPro" id="IPR029148">
    <property type="entry name" value="FACT-SPT16_Nlobe"/>
</dbReference>
<feature type="region of interest" description="Disordered" evidence="2">
    <location>
        <begin position="420"/>
        <end position="445"/>
    </location>
</feature>
<dbReference type="Pfam" id="PF00557">
    <property type="entry name" value="Peptidase_M24"/>
    <property type="match status" value="1"/>
</dbReference>
<gene>
    <name evidence="4" type="ORF">L596_016976</name>
</gene>
<dbReference type="Gene3D" id="3.40.350.10">
    <property type="entry name" value="Creatinase/prolidase N-terminal domain"/>
    <property type="match status" value="1"/>
</dbReference>
<dbReference type="Proteomes" id="UP000298663">
    <property type="component" value="Unassembled WGS sequence"/>
</dbReference>
<dbReference type="InterPro" id="IPR029149">
    <property type="entry name" value="Creatin/AminoP/Spt16_N"/>
</dbReference>
<dbReference type="GO" id="GO:0006260">
    <property type="term" value="P:DNA replication"/>
    <property type="evidence" value="ECO:0007669"/>
    <property type="project" value="UniProtKB-KW"/>
</dbReference>
<dbReference type="EMBL" id="AZBU02000005">
    <property type="protein sequence ID" value="TKR75725.1"/>
    <property type="molecule type" value="Genomic_DNA"/>
</dbReference>
<comment type="subunit">
    <text evidence="1">Component of the FACT complex.</text>
</comment>
<accession>A0A4V6A1I0</accession>
<feature type="domain" description="FACT complex subunit SPT16 N-terminal lobe" evidence="3">
    <location>
        <begin position="6"/>
        <end position="160"/>
    </location>
</feature>
<keyword evidence="1" id="KW-0235">DNA replication</keyword>
<comment type="function">
    <text evidence="1">Component of the FACT complex, a general chromatin factor that acts to reorganize nucleosomes. The FACT complex is involved in multiple processes that require DNA as a template such as mRNA elongation, DNA replication and DNA repair. During transcription elongation the FACT complex acts as a histone chaperone that both destabilizes and restores nucleosomal structure. It facilitates the passage of RNA polymerase II and transcription by promoting the dissociation of one histone H2A-H2B dimer from the nucleosome, then subsequently promotes the reestablishment of the nucleosome following the passage of RNA polymerase II.</text>
</comment>
<keyword evidence="1" id="KW-0234">DNA repair</keyword>
<dbReference type="InterPro" id="IPR000994">
    <property type="entry name" value="Pept_M24"/>
</dbReference>
<dbReference type="GO" id="GO:0035101">
    <property type="term" value="C:FACT complex"/>
    <property type="evidence" value="ECO:0007669"/>
    <property type="project" value="UniProtKB-UniRule"/>
</dbReference>
<dbReference type="GO" id="GO:0006281">
    <property type="term" value="P:DNA repair"/>
    <property type="evidence" value="ECO:0007669"/>
    <property type="project" value="UniProtKB-UniRule"/>
</dbReference>
<reference evidence="4 5" key="1">
    <citation type="journal article" date="2015" name="Genome Biol.">
        <title>Comparative genomics of Steinernema reveals deeply conserved gene regulatory networks.</title>
        <authorList>
            <person name="Dillman A.R."/>
            <person name="Macchietto M."/>
            <person name="Porter C.F."/>
            <person name="Rogers A."/>
            <person name="Williams B."/>
            <person name="Antoshechkin I."/>
            <person name="Lee M.M."/>
            <person name="Goodwin Z."/>
            <person name="Lu X."/>
            <person name="Lewis E.E."/>
            <person name="Goodrich-Blair H."/>
            <person name="Stock S.P."/>
            <person name="Adams B.J."/>
            <person name="Sternberg P.W."/>
            <person name="Mortazavi A."/>
        </authorList>
    </citation>
    <scope>NUCLEOTIDE SEQUENCE [LARGE SCALE GENOMIC DNA]</scope>
    <source>
        <strain evidence="4 5">ALL</strain>
    </source>
</reference>
<evidence type="ECO:0000313" key="4">
    <source>
        <dbReference type="EMBL" id="TKR75725.1"/>
    </source>
</evidence>
<dbReference type="AlphaFoldDB" id="A0A4V6A1I0"/>
<evidence type="ECO:0000256" key="2">
    <source>
        <dbReference type="SAM" id="MobiDB-lite"/>
    </source>
</evidence>
<comment type="similarity">
    <text evidence="1">Belongs to the peptidase M24 family. SPT16 subfamily.</text>
</comment>
<dbReference type="STRING" id="34508.A0A4V6A1I0"/>
<keyword evidence="5" id="KW-1185">Reference proteome</keyword>
<dbReference type="SMART" id="SM01285">
    <property type="entry name" value="FACT-Spt16_Nlob"/>
    <property type="match status" value="1"/>
</dbReference>
<keyword evidence="1" id="KW-0804">Transcription</keyword>